<dbReference type="PANTHER" id="PTHR43625">
    <property type="entry name" value="AFLATOXIN B1 ALDEHYDE REDUCTASE"/>
    <property type="match status" value="1"/>
</dbReference>
<dbReference type="GO" id="GO:0016491">
    <property type="term" value="F:oxidoreductase activity"/>
    <property type="evidence" value="ECO:0007669"/>
    <property type="project" value="UniProtKB-KW"/>
</dbReference>
<dbReference type="InterPro" id="IPR036812">
    <property type="entry name" value="NAD(P)_OxRdtase_dom_sf"/>
</dbReference>
<name>A0A327X6D6_LARAB</name>
<dbReference type="PRINTS" id="PR00069">
    <property type="entry name" value="ALDKETRDTASE"/>
</dbReference>
<dbReference type="PANTHER" id="PTHR43625:SF40">
    <property type="entry name" value="ALDO-KETO REDUCTASE YAKC [NADP(+)]"/>
    <property type="match status" value="1"/>
</dbReference>
<dbReference type="Pfam" id="PF00248">
    <property type="entry name" value="Aldo_ket_red"/>
    <property type="match status" value="1"/>
</dbReference>
<dbReference type="RefSeq" id="WP_111626859.1">
    <property type="nucleotide sequence ID" value="NZ_QLMC01000001.1"/>
</dbReference>
<dbReference type="SUPFAM" id="SSF51430">
    <property type="entry name" value="NAD(P)-linked oxidoreductase"/>
    <property type="match status" value="1"/>
</dbReference>
<dbReference type="OrthoDB" id="9773828at2"/>
<dbReference type="AlphaFoldDB" id="A0A327X6D6"/>
<dbReference type="EMBL" id="QLMC01000001">
    <property type="protein sequence ID" value="RAK02680.1"/>
    <property type="molecule type" value="Genomic_DNA"/>
</dbReference>
<proteinExistence type="predicted"/>
<dbReference type="Gene3D" id="3.20.20.100">
    <property type="entry name" value="NADP-dependent oxidoreductase domain"/>
    <property type="match status" value="1"/>
</dbReference>
<organism evidence="3 4">
    <name type="scientific">Larkinella arboricola</name>
    <dbReference type="NCBI Taxonomy" id="643671"/>
    <lineage>
        <taxon>Bacteria</taxon>
        <taxon>Pseudomonadati</taxon>
        <taxon>Bacteroidota</taxon>
        <taxon>Cytophagia</taxon>
        <taxon>Cytophagales</taxon>
        <taxon>Spirosomataceae</taxon>
        <taxon>Larkinella</taxon>
    </lineage>
</organism>
<comment type="caution">
    <text evidence="3">The sequence shown here is derived from an EMBL/GenBank/DDBJ whole genome shotgun (WGS) entry which is preliminary data.</text>
</comment>
<accession>A0A327X6D6</accession>
<feature type="domain" description="NADP-dependent oxidoreductase" evidence="2">
    <location>
        <begin position="22"/>
        <end position="282"/>
    </location>
</feature>
<protein>
    <submittedName>
        <fullName evidence="3">Aryl-alcohol dehydrogenase-like predicted oxidoreductase</fullName>
    </submittedName>
</protein>
<reference evidence="3 4" key="1">
    <citation type="submission" date="2018-06" db="EMBL/GenBank/DDBJ databases">
        <title>Genomic Encyclopedia of Archaeal and Bacterial Type Strains, Phase II (KMG-II): from individual species to whole genera.</title>
        <authorList>
            <person name="Goeker M."/>
        </authorList>
    </citation>
    <scope>NUCLEOTIDE SEQUENCE [LARGE SCALE GENOMIC DNA]</scope>
    <source>
        <strain evidence="3 4">DSM 21851</strain>
    </source>
</reference>
<evidence type="ECO:0000313" key="4">
    <source>
        <dbReference type="Proteomes" id="UP000248790"/>
    </source>
</evidence>
<keyword evidence="4" id="KW-1185">Reference proteome</keyword>
<evidence type="ECO:0000259" key="2">
    <source>
        <dbReference type="Pfam" id="PF00248"/>
    </source>
</evidence>
<dbReference type="Proteomes" id="UP000248790">
    <property type="component" value="Unassembled WGS sequence"/>
</dbReference>
<gene>
    <name evidence="3" type="ORF">LX87_00800</name>
</gene>
<dbReference type="InterPro" id="IPR020471">
    <property type="entry name" value="AKR"/>
</dbReference>
<dbReference type="GO" id="GO:0005737">
    <property type="term" value="C:cytoplasm"/>
    <property type="evidence" value="ECO:0007669"/>
    <property type="project" value="TreeGrafter"/>
</dbReference>
<dbReference type="InterPro" id="IPR050791">
    <property type="entry name" value="Aldo-Keto_reductase"/>
</dbReference>
<dbReference type="InterPro" id="IPR023210">
    <property type="entry name" value="NADP_OxRdtase_dom"/>
</dbReference>
<evidence type="ECO:0000256" key="1">
    <source>
        <dbReference type="ARBA" id="ARBA00023002"/>
    </source>
</evidence>
<dbReference type="CDD" id="cd19088">
    <property type="entry name" value="AKR_AKR13B1"/>
    <property type="match status" value="1"/>
</dbReference>
<keyword evidence="1" id="KW-0560">Oxidoreductase</keyword>
<evidence type="ECO:0000313" key="3">
    <source>
        <dbReference type="EMBL" id="RAK02680.1"/>
    </source>
</evidence>
<sequence length="283" mass="30865">MSNTAKQAASTFKIGGELEINRLGYGGMQLTGFGVWGDAPNRETAKQVLRNAVEAGVNFIDTADSYGPHTNEVLIAEALHPYPAGLLIATKGGFDRTGPNQWVTNGRPEHIREAIEGSLQRLKLDCIDLWQLHRVDPKVPVEETLGPVVEAVQAGKIRHVGLSEVGIEDIERAEKVLPIVSVQNLYNLGNRKWEDVLDYTTQRGMAFIPWYPLASGPDKLASKIQAIAQKHGATTAQIALAWLLKRSPNILLIPGTSSPEHLKENLAADQIELSEEDVAALSE</sequence>